<proteinExistence type="predicted"/>
<dbReference type="Proteomes" id="UP000245698">
    <property type="component" value="Unassembled WGS sequence"/>
</dbReference>
<evidence type="ECO:0000313" key="2">
    <source>
        <dbReference type="EMBL" id="SJM35183.1"/>
    </source>
</evidence>
<accession>A0A2P9AVF3</accession>
<keyword evidence="3" id="KW-1185">Reference proteome</keyword>
<reference evidence="3" key="1">
    <citation type="submission" date="2016-12" db="EMBL/GenBank/DDBJ databases">
        <authorList>
            <person name="Brunel B."/>
        </authorList>
    </citation>
    <scope>NUCLEOTIDE SEQUENCE [LARGE SCALE GENOMIC DNA]</scope>
</reference>
<dbReference type="AlphaFoldDB" id="A0A2P9AVF3"/>
<evidence type="ECO:0000313" key="3">
    <source>
        <dbReference type="Proteomes" id="UP000245698"/>
    </source>
</evidence>
<sequence length="78" mass="9215">MALTLLCRNQKGPRLDRGPFLQDIYLLRRKGRQLYRALLRLLSVTRRQKRRRDQEQTHNTAQLRHGETPPVSPRAARA</sequence>
<evidence type="ECO:0000256" key="1">
    <source>
        <dbReference type="SAM" id="MobiDB-lite"/>
    </source>
</evidence>
<name>A0A2P9AVF3_9HYPH</name>
<dbReference type="EMBL" id="FUIG01000070">
    <property type="protein sequence ID" value="SJM35183.1"/>
    <property type="molecule type" value="Genomic_DNA"/>
</dbReference>
<protein>
    <submittedName>
        <fullName evidence="2">Uncharacterized protein</fullName>
    </submittedName>
</protein>
<feature type="region of interest" description="Disordered" evidence="1">
    <location>
        <begin position="46"/>
        <end position="78"/>
    </location>
</feature>
<organism evidence="2 3">
    <name type="scientific">Mesorhizobium delmotii</name>
    <dbReference type="NCBI Taxonomy" id="1631247"/>
    <lineage>
        <taxon>Bacteria</taxon>
        <taxon>Pseudomonadati</taxon>
        <taxon>Pseudomonadota</taxon>
        <taxon>Alphaproteobacteria</taxon>
        <taxon>Hyphomicrobiales</taxon>
        <taxon>Phyllobacteriaceae</taxon>
        <taxon>Mesorhizobium</taxon>
    </lineage>
</organism>
<gene>
    <name evidence="2" type="ORF">BQ8482_60194</name>
</gene>